<keyword evidence="2" id="KW-1185">Reference proteome</keyword>
<gene>
    <name evidence="1" type="ORF">GCN75_25390</name>
</gene>
<name>A0A6I1I6D0_9BURK</name>
<evidence type="ECO:0000313" key="2">
    <source>
        <dbReference type="Proteomes" id="UP000468717"/>
    </source>
</evidence>
<dbReference type="EMBL" id="WFLI01000044">
    <property type="protein sequence ID" value="KAB8060131.1"/>
    <property type="molecule type" value="Genomic_DNA"/>
</dbReference>
<dbReference type="RefSeq" id="WP_152284852.1">
    <property type="nucleotide sequence ID" value="NZ_WFLI01000044.1"/>
</dbReference>
<dbReference type="Proteomes" id="UP000468717">
    <property type="component" value="Unassembled WGS sequence"/>
</dbReference>
<sequence length="154" mass="16855">MPNEILSISAHCIDNPACIFTGSDMRIEVLIKNTGNGEVGYPLTYMQARGPNMRLIDNASEQSQVLKTGLANHALKRAFTTIAPGQSIALQSIIKHTELRMFRKDFVDVTAEIGVSAAIELAGSEETLPFKGGASLKIIGKDTLEREAQRRQER</sequence>
<reference evidence="1 2" key="1">
    <citation type="submission" date="2019-10" db="EMBL/GenBank/DDBJ databases">
        <title>Three novel species isolated from a subtropical stream in China.</title>
        <authorList>
            <person name="Lu H."/>
        </authorList>
    </citation>
    <scope>NUCLEOTIDE SEQUENCE [LARGE SCALE GENOMIC DNA]</scope>
    <source>
        <strain evidence="1 2">FT13W</strain>
    </source>
</reference>
<accession>A0A6I1I6D0</accession>
<protein>
    <submittedName>
        <fullName evidence="1">Uncharacterized protein</fullName>
    </submittedName>
</protein>
<comment type="caution">
    <text evidence="1">The sequence shown here is derived from an EMBL/GenBank/DDBJ whole genome shotgun (WGS) entry which is preliminary data.</text>
</comment>
<proteinExistence type="predicted"/>
<evidence type="ECO:0000313" key="1">
    <source>
        <dbReference type="EMBL" id="KAB8060131.1"/>
    </source>
</evidence>
<organism evidence="1 2">
    <name type="scientific">Janthinobacterium violaceinigrum</name>
    <dbReference type="NCBI Taxonomy" id="2654252"/>
    <lineage>
        <taxon>Bacteria</taxon>
        <taxon>Pseudomonadati</taxon>
        <taxon>Pseudomonadota</taxon>
        <taxon>Betaproteobacteria</taxon>
        <taxon>Burkholderiales</taxon>
        <taxon>Oxalobacteraceae</taxon>
        <taxon>Janthinobacterium</taxon>
    </lineage>
</organism>
<dbReference type="AlphaFoldDB" id="A0A6I1I6D0"/>